<evidence type="ECO:0000313" key="2">
    <source>
        <dbReference type="Proteomes" id="UP000028524"/>
    </source>
</evidence>
<dbReference type="Proteomes" id="UP000028524">
    <property type="component" value="Unassembled WGS sequence"/>
</dbReference>
<name>A0A084R2E8_STAC4</name>
<dbReference type="EMBL" id="KL659203">
    <property type="protein sequence ID" value="KFA70383.1"/>
    <property type="molecule type" value="Genomic_DNA"/>
</dbReference>
<dbReference type="InParanoid" id="A0A084R2E8"/>
<evidence type="ECO:0000313" key="1">
    <source>
        <dbReference type="EMBL" id="KFA70383.1"/>
    </source>
</evidence>
<reference evidence="1 2" key="1">
    <citation type="journal article" date="2014" name="BMC Genomics">
        <title>Comparative genome sequencing reveals chemotype-specific gene clusters in the toxigenic black mold Stachybotrys.</title>
        <authorList>
            <person name="Semeiks J."/>
            <person name="Borek D."/>
            <person name="Otwinowski Z."/>
            <person name="Grishin N.V."/>
        </authorList>
    </citation>
    <scope>NUCLEOTIDE SEQUENCE [LARGE SCALE GENOMIC DNA]</scope>
    <source>
        <strain evidence="1 2">IBT 40285</strain>
    </source>
</reference>
<gene>
    <name evidence="1" type="ORF">S40285_09929</name>
</gene>
<sequence>MQQGDAGLRAVLPIETSLIGEPPAVRVGWLQVTDFAVFGTPAKIVAVIVHRIVAGEAESTHVRDVTLVGAFNGTDWPPCLEAVKKYRTRLD</sequence>
<accession>A0A084R2E8</accession>
<organism evidence="1 2">
    <name type="scientific">Stachybotrys chlorohalonatus (strain IBT 40285)</name>
    <dbReference type="NCBI Taxonomy" id="1283841"/>
    <lineage>
        <taxon>Eukaryota</taxon>
        <taxon>Fungi</taxon>
        <taxon>Dikarya</taxon>
        <taxon>Ascomycota</taxon>
        <taxon>Pezizomycotina</taxon>
        <taxon>Sordariomycetes</taxon>
        <taxon>Hypocreomycetidae</taxon>
        <taxon>Hypocreales</taxon>
        <taxon>Stachybotryaceae</taxon>
        <taxon>Stachybotrys</taxon>
    </lineage>
</organism>
<dbReference type="HOGENOM" id="CLU_2428502_0_0_1"/>
<protein>
    <submittedName>
        <fullName evidence="1">Uncharacterized protein</fullName>
    </submittedName>
</protein>
<proteinExistence type="predicted"/>
<keyword evidence="2" id="KW-1185">Reference proteome</keyword>
<dbReference type="AlphaFoldDB" id="A0A084R2E8"/>